<sequence length="184" mass="20612">MRIFHLGKRQMLAFFVPGFLLGIIYVNFAAEKYMAEAGIFSDLFLSQFADMQIDIRSYLPYLIRLRAVPLLLLAAVSFTRLRKAAAILFLLWTGFTGGVTVSSAVYGLGLRGSLLCAAALLPQFLFYIPAFVILLWYCISAPGTRWNRQKTIFVIAAMAAGIVLELWVNPELVRAFTALFQMRA</sequence>
<feature type="transmembrane region" description="Helical" evidence="1">
    <location>
        <begin position="12"/>
        <end position="30"/>
    </location>
</feature>
<reference evidence="2" key="2">
    <citation type="submission" date="2021-04" db="EMBL/GenBank/DDBJ databases">
        <authorList>
            <person name="Gilroy R."/>
        </authorList>
    </citation>
    <scope>NUCLEOTIDE SEQUENCE</scope>
    <source>
        <strain evidence="2">ChiBcec15-3976</strain>
    </source>
</reference>
<name>A0A9D2U847_9FIRM</name>
<evidence type="ECO:0000313" key="3">
    <source>
        <dbReference type="Proteomes" id="UP000823909"/>
    </source>
</evidence>
<feature type="transmembrane region" description="Helical" evidence="1">
    <location>
        <begin position="58"/>
        <end position="78"/>
    </location>
</feature>
<feature type="transmembrane region" description="Helical" evidence="1">
    <location>
        <begin position="85"/>
        <end position="106"/>
    </location>
</feature>
<evidence type="ECO:0000313" key="2">
    <source>
        <dbReference type="EMBL" id="HJD43262.1"/>
    </source>
</evidence>
<proteinExistence type="predicted"/>
<comment type="caution">
    <text evidence="2">The sequence shown here is derived from an EMBL/GenBank/DDBJ whole genome shotgun (WGS) entry which is preliminary data.</text>
</comment>
<organism evidence="2 3">
    <name type="scientific">Candidatus Mediterraneibacter quadrami</name>
    <dbReference type="NCBI Taxonomy" id="2838684"/>
    <lineage>
        <taxon>Bacteria</taxon>
        <taxon>Bacillati</taxon>
        <taxon>Bacillota</taxon>
        <taxon>Clostridia</taxon>
        <taxon>Lachnospirales</taxon>
        <taxon>Lachnospiraceae</taxon>
        <taxon>Mediterraneibacter</taxon>
    </lineage>
</organism>
<dbReference type="AlphaFoldDB" id="A0A9D2U847"/>
<feature type="transmembrane region" description="Helical" evidence="1">
    <location>
        <begin position="151"/>
        <end position="168"/>
    </location>
</feature>
<feature type="transmembrane region" description="Helical" evidence="1">
    <location>
        <begin position="112"/>
        <end position="139"/>
    </location>
</feature>
<keyword evidence="1" id="KW-1133">Transmembrane helix</keyword>
<reference evidence="2" key="1">
    <citation type="journal article" date="2021" name="PeerJ">
        <title>Extensive microbial diversity within the chicken gut microbiome revealed by metagenomics and culture.</title>
        <authorList>
            <person name="Gilroy R."/>
            <person name="Ravi A."/>
            <person name="Getino M."/>
            <person name="Pursley I."/>
            <person name="Horton D.L."/>
            <person name="Alikhan N.F."/>
            <person name="Baker D."/>
            <person name="Gharbi K."/>
            <person name="Hall N."/>
            <person name="Watson M."/>
            <person name="Adriaenssens E.M."/>
            <person name="Foster-Nyarko E."/>
            <person name="Jarju S."/>
            <person name="Secka A."/>
            <person name="Antonio M."/>
            <person name="Oren A."/>
            <person name="Chaudhuri R.R."/>
            <person name="La Ragione R."/>
            <person name="Hildebrand F."/>
            <person name="Pallen M.J."/>
        </authorList>
    </citation>
    <scope>NUCLEOTIDE SEQUENCE</scope>
    <source>
        <strain evidence="2">ChiBcec15-3976</strain>
    </source>
</reference>
<keyword evidence="1" id="KW-0812">Transmembrane</keyword>
<keyword evidence="1" id="KW-0472">Membrane</keyword>
<dbReference type="Proteomes" id="UP000823909">
    <property type="component" value="Unassembled WGS sequence"/>
</dbReference>
<dbReference type="EMBL" id="DWUU01000059">
    <property type="protein sequence ID" value="HJD43262.1"/>
    <property type="molecule type" value="Genomic_DNA"/>
</dbReference>
<evidence type="ECO:0000256" key="1">
    <source>
        <dbReference type="SAM" id="Phobius"/>
    </source>
</evidence>
<gene>
    <name evidence="2" type="ORF">H9910_09755</name>
</gene>
<accession>A0A9D2U847</accession>
<protein>
    <submittedName>
        <fullName evidence="2">Stage II sporulation protein M</fullName>
    </submittedName>
</protein>